<accession>A0ACB8E1A7</accession>
<protein>
    <submittedName>
        <fullName evidence="1">Uncharacterized protein</fullName>
    </submittedName>
</protein>
<dbReference type="Proteomes" id="UP000821865">
    <property type="component" value="Chromosome 1"/>
</dbReference>
<sequence length="98" mass="10882">MPADPSVYSAETFEPRPDQELVCTVSRGVFREQVEWPCRHVFCSICIPGMPPIGTLHRREMSVSQLAPAVPLVANMIARLNVRCPRGGEGCPVKVSRY</sequence>
<proteinExistence type="predicted"/>
<keyword evidence="2" id="KW-1185">Reference proteome</keyword>
<name>A0ACB8E1A7_DERSI</name>
<evidence type="ECO:0000313" key="2">
    <source>
        <dbReference type="Proteomes" id="UP000821865"/>
    </source>
</evidence>
<evidence type="ECO:0000313" key="1">
    <source>
        <dbReference type="EMBL" id="KAH7980584.1"/>
    </source>
</evidence>
<reference evidence="1" key="1">
    <citation type="submission" date="2020-05" db="EMBL/GenBank/DDBJ databases">
        <title>Large-scale comparative analyses of tick genomes elucidate their genetic diversity and vector capacities.</title>
        <authorList>
            <person name="Jia N."/>
            <person name="Wang J."/>
            <person name="Shi W."/>
            <person name="Du L."/>
            <person name="Sun Y."/>
            <person name="Zhan W."/>
            <person name="Jiang J."/>
            <person name="Wang Q."/>
            <person name="Zhang B."/>
            <person name="Ji P."/>
            <person name="Sakyi L.B."/>
            <person name="Cui X."/>
            <person name="Yuan T."/>
            <person name="Jiang B."/>
            <person name="Yang W."/>
            <person name="Lam T.T.-Y."/>
            <person name="Chang Q."/>
            <person name="Ding S."/>
            <person name="Wang X."/>
            <person name="Zhu J."/>
            <person name="Ruan X."/>
            <person name="Zhao L."/>
            <person name="Wei J."/>
            <person name="Que T."/>
            <person name="Du C."/>
            <person name="Cheng J."/>
            <person name="Dai P."/>
            <person name="Han X."/>
            <person name="Huang E."/>
            <person name="Gao Y."/>
            <person name="Liu J."/>
            <person name="Shao H."/>
            <person name="Ye R."/>
            <person name="Li L."/>
            <person name="Wei W."/>
            <person name="Wang X."/>
            <person name="Wang C."/>
            <person name="Yang T."/>
            <person name="Huo Q."/>
            <person name="Li W."/>
            <person name="Guo W."/>
            <person name="Chen H."/>
            <person name="Zhou L."/>
            <person name="Ni X."/>
            <person name="Tian J."/>
            <person name="Zhou Y."/>
            <person name="Sheng Y."/>
            <person name="Liu T."/>
            <person name="Pan Y."/>
            <person name="Xia L."/>
            <person name="Li J."/>
            <person name="Zhao F."/>
            <person name="Cao W."/>
        </authorList>
    </citation>
    <scope>NUCLEOTIDE SEQUENCE</scope>
    <source>
        <strain evidence="1">Dsil-2018</strain>
    </source>
</reference>
<dbReference type="EMBL" id="CM023470">
    <property type="protein sequence ID" value="KAH7980584.1"/>
    <property type="molecule type" value="Genomic_DNA"/>
</dbReference>
<organism evidence="1 2">
    <name type="scientific">Dermacentor silvarum</name>
    <name type="common">Tick</name>
    <dbReference type="NCBI Taxonomy" id="543639"/>
    <lineage>
        <taxon>Eukaryota</taxon>
        <taxon>Metazoa</taxon>
        <taxon>Ecdysozoa</taxon>
        <taxon>Arthropoda</taxon>
        <taxon>Chelicerata</taxon>
        <taxon>Arachnida</taxon>
        <taxon>Acari</taxon>
        <taxon>Parasitiformes</taxon>
        <taxon>Ixodida</taxon>
        <taxon>Ixodoidea</taxon>
        <taxon>Ixodidae</taxon>
        <taxon>Rhipicephalinae</taxon>
        <taxon>Dermacentor</taxon>
    </lineage>
</organism>
<gene>
    <name evidence="1" type="ORF">HPB49_017302</name>
</gene>
<comment type="caution">
    <text evidence="1">The sequence shown here is derived from an EMBL/GenBank/DDBJ whole genome shotgun (WGS) entry which is preliminary data.</text>
</comment>